<gene>
    <name evidence="6" type="ORF">OW729_16300</name>
</gene>
<dbReference type="PANTHER" id="PTHR32089">
    <property type="entry name" value="METHYL-ACCEPTING CHEMOTAXIS PROTEIN MCPB"/>
    <property type="match status" value="1"/>
</dbReference>
<dbReference type="Proteomes" id="UP001144612">
    <property type="component" value="Unassembled WGS sequence"/>
</dbReference>
<comment type="caution">
    <text evidence="6">The sequence shown here is derived from an EMBL/GenBank/DDBJ whole genome shotgun (WGS) entry which is preliminary data.</text>
</comment>
<keyword evidence="1 2" id="KW-0807">Transducer</keyword>
<dbReference type="InterPro" id="IPR004089">
    <property type="entry name" value="MCPsignal_dom"/>
</dbReference>
<dbReference type="Pfam" id="PF00015">
    <property type="entry name" value="MCPsignal"/>
    <property type="match status" value="1"/>
</dbReference>
<keyword evidence="7" id="KW-1185">Reference proteome</keyword>
<feature type="coiled-coil region" evidence="3">
    <location>
        <begin position="4"/>
        <end position="34"/>
    </location>
</feature>
<feature type="domain" description="PAS" evidence="5">
    <location>
        <begin position="26"/>
        <end position="68"/>
    </location>
</feature>
<evidence type="ECO:0000256" key="3">
    <source>
        <dbReference type="SAM" id="Coils"/>
    </source>
</evidence>
<evidence type="ECO:0000313" key="6">
    <source>
        <dbReference type="EMBL" id="MCY6960179.1"/>
    </source>
</evidence>
<evidence type="ECO:0000256" key="2">
    <source>
        <dbReference type="PROSITE-ProRule" id="PRU00284"/>
    </source>
</evidence>
<name>A0ABT4DCY1_9CLOT</name>
<protein>
    <submittedName>
        <fullName evidence="6">Methyl-accepting chemotaxis protein</fullName>
    </submittedName>
</protein>
<dbReference type="PROSITE" id="PS50112">
    <property type="entry name" value="PAS"/>
    <property type="match status" value="1"/>
</dbReference>
<dbReference type="CDD" id="cd00130">
    <property type="entry name" value="PAS"/>
    <property type="match status" value="1"/>
</dbReference>
<reference evidence="6" key="1">
    <citation type="submission" date="2022-12" db="EMBL/GenBank/DDBJ databases">
        <title>Clostridium sp. nov., isolated from industrial wastewater.</title>
        <authorList>
            <person name="Jiayan W."/>
        </authorList>
    </citation>
    <scope>NUCLEOTIDE SEQUENCE</scope>
    <source>
        <strain evidence="6">ZC22-4</strain>
    </source>
</reference>
<organism evidence="6 7">
    <name type="scientific">Clostridium brassicae</name>
    <dbReference type="NCBI Taxonomy" id="2999072"/>
    <lineage>
        <taxon>Bacteria</taxon>
        <taxon>Bacillati</taxon>
        <taxon>Bacillota</taxon>
        <taxon>Clostridia</taxon>
        <taxon>Eubacteriales</taxon>
        <taxon>Clostridiaceae</taxon>
        <taxon>Clostridium</taxon>
    </lineage>
</organism>
<sequence length="402" mass="44838">MFGSSKINELNKELEQKNREIEDLKKENNILKSIETVISDAYYVRDMEYNVLSWSKAAEKLTGYSQEEAKTIKCYDILKSDVCDDCPIQKCALNKETLKYTEVNVYDKNNRCISALVSSIGIYDENGECIGVVEVLKDNNTYKSLIDSIESNTEQISSVSEQLAASSQEVVALSNEVNQRSLQINDETKNGLTTASTVHKKADNCSEFASKVIGDMDIVDKSMKSSVEKINDLTRKSELIGNIVTTIQEISEQTNLLALNASIEAARAGEHGKGFAVVAEEIRKLAEQSNDSAEEINKTIKTIIDVVKETVLFIKDTQDNLDSSKISIEQLLGLIKEIDISSNEMLQLVKKIGDITYQDLDITKKQKASMEDIAKASQHLADIAQVLKNDFDGEVQKIKKHR</sequence>
<accession>A0ABT4DCY1</accession>
<dbReference type="PANTHER" id="PTHR32089:SF112">
    <property type="entry name" value="LYSOZYME-LIKE PROTEIN-RELATED"/>
    <property type="match status" value="1"/>
</dbReference>
<dbReference type="RefSeq" id="WP_268062616.1">
    <property type="nucleotide sequence ID" value="NZ_JAPQFJ010000022.1"/>
</dbReference>
<dbReference type="NCBIfam" id="TIGR00229">
    <property type="entry name" value="sensory_box"/>
    <property type="match status" value="1"/>
</dbReference>
<proteinExistence type="predicted"/>
<dbReference type="CDD" id="cd11386">
    <property type="entry name" value="MCP_signal"/>
    <property type="match status" value="1"/>
</dbReference>
<dbReference type="InterPro" id="IPR000014">
    <property type="entry name" value="PAS"/>
</dbReference>
<dbReference type="PROSITE" id="PS50111">
    <property type="entry name" value="CHEMOTAXIS_TRANSDUC_2"/>
    <property type="match status" value="1"/>
</dbReference>
<evidence type="ECO:0000256" key="1">
    <source>
        <dbReference type="ARBA" id="ARBA00023224"/>
    </source>
</evidence>
<feature type="domain" description="Methyl-accepting transducer" evidence="4">
    <location>
        <begin position="138"/>
        <end position="374"/>
    </location>
</feature>
<dbReference type="Gene3D" id="1.10.287.950">
    <property type="entry name" value="Methyl-accepting chemotaxis protein"/>
    <property type="match status" value="1"/>
</dbReference>
<dbReference type="Gene3D" id="3.30.450.20">
    <property type="entry name" value="PAS domain"/>
    <property type="match status" value="1"/>
</dbReference>
<dbReference type="SUPFAM" id="SSF55785">
    <property type="entry name" value="PYP-like sensor domain (PAS domain)"/>
    <property type="match status" value="1"/>
</dbReference>
<dbReference type="InterPro" id="IPR035965">
    <property type="entry name" value="PAS-like_dom_sf"/>
</dbReference>
<keyword evidence="3" id="KW-0175">Coiled coil</keyword>
<evidence type="ECO:0000259" key="4">
    <source>
        <dbReference type="PROSITE" id="PS50111"/>
    </source>
</evidence>
<dbReference type="SUPFAM" id="SSF58104">
    <property type="entry name" value="Methyl-accepting chemotaxis protein (MCP) signaling domain"/>
    <property type="match status" value="1"/>
</dbReference>
<dbReference type="EMBL" id="JAPQFJ010000022">
    <property type="protein sequence ID" value="MCY6960179.1"/>
    <property type="molecule type" value="Genomic_DNA"/>
</dbReference>
<dbReference type="SMART" id="SM00283">
    <property type="entry name" value="MA"/>
    <property type="match status" value="1"/>
</dbReference>
<dbReference type="Pfam" id="PF13426">
    <property type="entry name" value="PAS_9"/>
    <property type="match status" value="1"/>
</dbReference>
<evidence type="ECO:0000313" key="7">
    <source>
        <dbReference type="Proteomes" id="UP001144612"/>
    </source>
</evidence>
<evidence type="ECO:0000259" key="5">
    <source>
        <dbReference type="PROSITE" id="PS50112"/>
    </source>
</evidence>